<keyword evidence="3" id="KW-0964">Secreted</keyword>
<comment type="subcellular location">
    <subcellularLocation>
        <location evidence="1">Secreted</location>
        <location evidence="1">Cell wall</location>
    </subcellularLocation>
</comment>
<sequence length="212" mass="22006">MQFKKISLLAGLAAAASASDASATTTASTTTKTFTPGDNFSTFAPNATYSGAAVNFTSTFGIAVQSIDKASVYSKSLVSTSSTSTLSPSTSTSSVAPSSSASPNITIVNSSCKNDGTLVMDLENGILRDGMGRIGSIVSNRQFQFDGPPPQAGAIYAAGWSITPEGNLALGDSDVFYQCSSGNFYNLYDEYIAEQCHPIHLEVLSLVECADE</sequence>
<dbReference type="InterPro" id="IPR054508">
    <property type="entry name" value="PIR1-like_C"/>
</dbReference>
<evidence type="ECO:0000256" key="2">
    <source>
        <dbReference type="ARBA" id="ARBA00022512"/>
    </source>
</evidence>
<comment type="caution">
    <text evidence="9">The sequence shown here is derived from an EMBL/GenBank/DDBJ whole genome shotgun (WGS) entry which is preliminary data.</text>
</comment>
<accession>A0ABR4NNU1</accession>
<feature type="domain" description="Cell wall mannoprotein PIR1-like C-terminal" evidence="8">
    <location>
        <begin position="125"/>
        <end position="199"/>
    </location>
</feature>
<dbReference type="PANTHER" id="PTHR47254">
    <property type="entry name" value="CELL WALL MANNOPROTEIN CIS3-RELATED"/>
    <property type="match status" value="1"/>
</dbReference>
<keyword evidence="10" id="KW-1185">Reference proteome</keyword>
<evidence type="ECO:0000256" key="5">
    <source>
        <dbReference type="ARBA" id="ARBA00038219"/>
    </source>
</evidence>
<name>A0ABR4NNU1_9SACH</name>
<comment type="similarity">
    <text evidence="5">Belongs to the PIR protein family.</text>
</comment>
<dbReference type="InterPro" id="IPR051153">
    <property type="entry name" value="Yeast_CWMannoprotein_PIR"/>
</dbReference>
<evidence type="ECO:0000256" key="3">
    <source>
        <dbReference type="ARBA" id="ARBA00022525"/>
    </source>
</evidence>
<organism evidence="9 10">
    <name type="scientific">Nakaseomyces bracarensis</name>
    <dbReference type="NCBI Taxonomy" id="273131"/>
    <lineage>
        <taxon>Eukaryota</taxon>
        <taxon>Fungi</taxon>
        <taxon>Dikarya</taxon>
        <taxon>Ascomycota</taxon>
        <taxon>Saccharomycotina</taxon>
        <taxon>Saccharomycetes</taxon>
        <taxon>Saccharomycetales</taxon>
        <taxon>Saccharomycetaceae</taxon>
        <taxon>Nakaseomyces</taxon>
    </lineage>
</organism>
<reference evidence="9 10" key="1">
    <citation type="submission" date="2024-05" db="EMBL/GenBank/DDBJ databases">
        <title>Long read based assembly of the Candida bracarensis genome reveals expanded adhesin content.</title>
        <authorList>
            <person name="Marcet-Houben M."/>
            <person name="Ksiezopolska E."/>
            <person name="Gabaldon T."/>
        </authorList>
    </citation>
    <scope>NUCLEOTIDE SEQUENCE [LARGE SCALE GENOMIC DNA]</scope>
    <source>
        <strain evidence="9 10">CBM6</strain>
    </source>
</reference>
<evidence type="ECO:0000313" key="10">
    <source>
        <dbReference type="Proteomes" id="UP001623330"/>
    </source>
</evidence>
<keyword evidence="2" id="KW-0134">Cell wall</keyword>
<dbReference type="EMBL" id="JBEVYD010000011">
    <property type="protein sequence ID" value="KAL3229662.1"/>
    <property type="molecule type" value="Genomic_DNA"/>
</dbReference>
<evidence type="ECO:0000256" key="1">
    <source>
        <dbReference type="ARBA" id="ARBA00004191"/>
    </source>
</evidence>
<feature type="region of interest" description="Disordered" evidence="6">
    <location>
        <begin position="81"/>
        <end position="102"/>
    </location>
</feature>
<proteinExistence type="inferred from homology"/>
<evidence type="ECO:0000256" key="7">
    <source>
        <dbReference type="SAM" id="SignalP"/>
    </source>
</evidence>
<dbReference type="Proteomes" id="UP001623330">
    <property type="component" value="Unassembled WGS sequence"/>
</dbReference>
<keyword evidence="4 7" id="KW-0732">Signal</keyword>
<protein>
    <recommendedName>
        <fullName evidence="8">Cell wall mannoprotein PIR1-like C-terminal domain-containing protein</fullName>
    </recommendedName>
</protein>
<feature type="signal peptide" evidence="7">
    <location>
        <begin position="1"/>
        <end position="18"/>
    </location>
</feature>
<dbReference type="PANTHER" id="PTHR47254:SF1">
    <property type="entry name" value="CELL WALL MANNOPROTEIN CIS3-RELATED"/>
    <property type="match status" value="1"/>
</dbReference>
<evidence type="ECO:0000313" key="9">
    <source>
        <dbReference type="EMBL" id="KAL3229662.1"/>
    </source>
</evidence>
<feature type="chain" id="PRO_5045045454" description="Cell wall mannoprotein PIR1-like C-terminal domain-containing protein" evidence="7">
    <location>
        <begin position="19"/>
        <end position="212"/>
    </location>
</feature>
<evidence type="ECO:0000259" key="8">
    <source>
        <dbReference type="Pfam" id="PF22799"/>
    </source>
</evidence>
<evidence type="ECO:0000256" key="6">
    <source>
        <dbReference type="SAM" id="MobiDB-lite"/>
    </source>
</evidence>
<gene>
    <name evidence="9" type="ORF">RNJ44_01798</name>
</gene>
<evidence type="ECO:0000256" key="4">
    <source>
        <dbReference type="ARBA" id="ARBA00022729"/>
    </source>
</evidence>
<dbReference type="Pfam" id="PF22799">
    <property type="entry name" value="PIR1-like_C"/>
    <property type="match status" value="1"/>
</dbReference>